<proteinExistence type="predicted"/>
<protein>
    <submittedName>
        <fullName evidence="2">Uncharacterized protein</fullName>
    </submittedName>
</protein>
<accession>A0A4C1TP49</accession>
<name>A0A4C1TP49_EUMVA</name>
<dbReference type="EMBL" id="BGZK01000074">
    <property type="protein sequence ID" value="GBP15753.1"/>
    <property type="molecule type" value="Genomic_DNA"/>
</dbReference>
<evidence type="ECO:0000313" key="2">
    <source>
        <dbReference type="EMBL" id="GBP15753.1"/>
    </source>
</evidence>
<organism evidence="2 3">
    <name type="scientific">Eumeta variegata</name>
    <name type="common">Bagworm moth</name>
    <name type="synonym">Eumeta japonica</name>
    <dbReference type="NCBI Taxonomy" id="151549"/>
    <lineage>
        <taxon>Eukaryota</taxon>
        <taxon>Metazoa</taxon>
        <taxon>Ecdysozoa</taxon>
        <taxon>Arthropoda</taxon>
        <taxon>Hexapoda</taxon>
        <taxon>Insecta</taxon>
        <taxon>Pterygota</taxon>
        <taxon>Neoptera</taxon>
        <taxon>Endopterygota</taxon>
        <taxon>Lepidoptera</taxon>
        <taxon>Glossata</taxon>
        <taxon>Ditrysia</taxon>
        <taxon>Tineoidea</taxon>
        <taxon>Psychidae</taxon>
        <taxon>Oiketicinae</taxon>
        <taxon>Eumeta</taxon>
    </lineage>
</organism>
<keyword evidence="3" id="KW-1185">Reference proteome</keyword>
<dbReference type="Proteomes" id="UP000299102">
    <property type="component" value="Unassembled WGS sequence"/>
</dbReference>
<sequence>MPPVSLPWTNNESSTSTDFSVSFDSDHSPVLDINSGSTARSGPLAALVSNTGLHTDLGPPLAINDMPMVSLACA</sequence>
<feature type="region of interest" description="Disordered" evidence="1">
    <location>
        <begin position="1"/>
        <end position="21"/>
    </location>
</feature>
<comment type="caution">
    <text evidence="2">The sequence shown here is derived from an EMBL/GenBank/DDBJ whole genome shotgun (WGS) entry which is preliminary data.</text>
</comment>
<reference evidence="2 3" key="1">
    <citation type="journal article" date="2019" name="Commun. Biol.">
        <title>The bagworm genome reveals a unique fibroin gene that provides high tensile strength.</title>
        <authorList>
            <person name="Kono N."/>
            <person name="Nakamura H."/>
            <person name="Ohtoshi R."/>
            <person name="Tomita M."/>
            <person name="Numata K."/>
            <person name="Arakawa K."/>
        </authorList>
    </citation>
    <scope>NUCLEOTIDE SEQUENCE [LARGE SCALE GENOMIC DNA]</scope>
</reference>
<dbReference type="AlphaFoldDB" id="A0A4C1TP49"/>
<evidence type="ECO:0000313" key="3">
    <source>
        <dbReference type="Proteomes" id="UP000299102"/>
    </source>
</evidence>
<evidence type="ECO:0000256" key="1">
    <source>
        <dbReference type="SAM" id="MobiDB-lite"/>
    </source>
</evidence>
<gene>
    <name evidence="2" type="ORF">EVAR_93938_1</name>
</gene>